<feature type="region of interest" description="Disordered" evidence="1">
    <location>
        <begin position="50"/>
        <end position="84"/>
    </location>
</feature>
<dbReference type="InterPro" id="IPR057218">
    <property type="entry name" value="DUF7896"/>
</dbReference>
<evidence type="ECO:0000313" key="3">
    <source>
        <dbReference type="EMBL" id="KPI43417.1"/>
    </source>
</evidence>
<dbReference type="RefSeq" id="XP_018003380.1">
    <property type="nucleotide sequence ID" value="XM_018147206.1"/>
</dbReference>
<evidence type="ECO:0000256" key="1">
    <source>
        <dbReference type="SAM" id="MobiDB-lite"/>
    </source>
</evidence>
<dbReference type="VEuPathDB" id="FungiDB:AB675_6883"/>
<feature type="domain" description="DUF7896" evidence="2">
    <location>
        <begin position="366"/>
        <end position="437"/>
    </location>
</feature>
<feature type="compositionally biased region" description="Basic residues" evidence="1">
    <location>
        <begin position="399"/>
        <end position="410"/>
    </location>
</feature>
<name>A0A0N1HER4_9EURO</name>
<feature type="compositionally biased region" description="Basic and acidic residues" evidence="1">
    <location>
        <begin position="66"/>
        <end position="76"/>
    </location>
</feature>
<evidence type="ECO:0000313" key="4">
    <source>
        <dbReference type="Proteomes" id="UP000038010"/>
    </source>
</evidence>
<feature type="compositionally biased region" description="Basic and acidic residues" evidence="1">
    <location>
        <begin position="521"/>
        <end position="530"/>
    </location>
</feature>
<sequence>METGHAKGLIQAIQAFRNVYDHEHQHLSPSERETGWQQYWTSISAQAISGSGAPVVPSKRSASHSFGEEPSSKRPGLDNLVTDTPTHPLQRQISAPAFLRSTTRDISTTVPIRRPAASLATQSETLYSFTRTGLGNIEEVQDLSPAEYLEQSQNVYATPHSLTPSPAVERGEFNDQTTSNLTYHQAYEPSAPQPPMTVISDSSLVSRSAVLSEPMTRSNTDDVLCKGFDMFRMNSLSKPNESIELGKAEDLDDQTLPFSTMVPQQYHDISYSGNPLPFPYCSEEMAASLSQESDVSSSPFTSVHSSPRMQESPTASVRLLAPKQESDKSSSPTGNPRFVDVKGADGTVKRKAEITRAARREPDQKDVDGKFLANCKACRNKKTYGANYNAAAHLRRAHFNPPKNKRGGRGKKSEGRGGMGGGNKPAMDELKHWMYEVWEENTSTSKVLAHELAVDLDSFEAYQQQHSYPGEYDELTYSHDVLLAMHHQHQQQQQQQHEQFMYGIPATTMAGHHPSTADLDDSTKKQTTEP</sequence>
<keyword evidence="4" id="KW-1185">Reference proteome</keyword>
<comment type="caution">
    <text evidence="3">The sequence shown here is derived from an EMBL/GenBank/DDBJ whole genome shotgun (WGS) entry which is preliminary data.</text>
</comment>
<dbReference type="PANTHER" id="PTHR42031:SF1">
    <property type="entry name" value="KEY LIME PATHOGENICITY PROTEIN"/>
    <property type="match status" value="1"/>
</dbReference>
<dbReference type="GeneID" id="28739086"/>
<dbReference type="STRING" id="1664694.A0A0N1HER4"/>
<evidence type="ECO:0000259" key="2">
    <source>
        <dbReference type="Pfam" id="PF25438"/>
    </source>
</evidence>
<feature type="compositionally biased region" description="Low complexity" evidence="1">
    <location>
        <begin position="293"/>
        <end position="307"/>
    </location>
</feature>
<organism evidence="3 4">
    <name type="scientific">Cyphellophora attinorum</name>
    <dbReference type="NCBI Taxonomy" id="1664694"/>
    <lineage>
        <taxon>Eukaryota</taxon>
        <taxon>Fungi</taxon>
        <taxon>Dikarya</taxon>
        <taxon>Ascomycota</taxon>
        <taxon>Pezizomycotina</taxon>
        <taxon>Eurotiomycetes</taxon>
        <taxon>Chaetothyriomycetidae</taxon>
        <taxon>Chaetothyriales</taxon>
        <taxon>Cyphellophoraceae</taxon>
        <taxon>Cyphellophora</taxon>
    </lineage>
</organism>
<dbReference type="AlphaFoldDB" id="A0A0N1HER4"/>
<gene>
    <name evidence="3" type="ORF">AB675_6883</name>
</gene>
<feature type="region of interest" description="Disordered" evidence="1">
    <location>
        <begin position="399"/>
        <end position="424"/>
    </location>
</feature>
<accession>A0A0N1HER4</accession>
<feature type="region of interest" description="Disordered" evidence="1">
    <location>
        <begin position="507"/>
        <end position="530"/>
    </location>
</feature>
<dbReference type="OrthoDB" id="5377599at2759"/>
<protein>
    <recommendedName>
        <fullName evidence="2">DUF7896 domain-containing protein</fullName>
    </recommendedName>
</protein>
<dbReference type="Proteomes" id="UP000038010">
    <property type="component" value="Unassembled WGS sequence"/>
</dbReference>
<feature type="region of interest" description="Disordered" evidence="1">
    <location>
        <begin position="292"/>
        <end position="344"/>
    </location>
</feature>
<proteinExistence type="predicted"/>
<dbReference type="Pfam" id="PF25438">
    <property type="entry name" value="DUF7896"/>
    <property type="match status" value="1"/>
</dbReference>
<reference evidence="3 4" key="1">
    <citation type="submission" date="2015-06" db="EMBL/GenBank/DDBJ databases">
        <title>Draft genome of the ant-associated black yeast Phialophora attae CBS 131958.</title>
        <authorList>
            <person name="Moreno L.F."/>
            <person name="Stielow B.J."/>
            <person name="de Hoog S."/>
            <person name="Vicente V.A."/>
            <person name="Weiss V.A."/>
            <person name="de Vries M."/>
            <person name="Cruz L.M."/>
            <person name="Souza E.M."/>
        </authorList>
    </citation>
    <scope>NUCLEOTIDE SEQUENCE [LARGE SCALE GENOMIC DNA]</scope>
    <source>
        <strain evidence="3 4">CBS 131958</strain>
    </source>
</reference>
<dbReference type="PANTHER" id="PTHR42031">
    <property type="entry name" value="KEY LIME PATHOGENICITY PROTEIN"/>
    <property type="match status" value="1"/>
</dbReference>
<dbReference type="EMBL" id="LFJN01000005">
    <property type="protein sequence ID" value="KPI43417.1"/>
    <property type="molecule type" value="Genomic_DNA"/>
</dbReference>